<keyword evidence="3" id="KW-0589">Pheromone response</keyword>
<feature type="transmembrane region" description="Helical" evidence="10">
    <location>
        <begin position="6"/>
        <end position="28"/>
    </location>
</feature>
<feature type="transmembrane region" description="Helical" evidence="10">
    <location>
        <begin position="152"/>
        <end position="178"/>
    </location>
</feature>
<evidence type="ECO:0000256" key="10">
    <source>
        <dbReference type="SAM" id="Phobius"/>
    </source>
</evidence>
<name>A0A4Y7PN27_9AGAM</name>
<evidence type="ECO:0000256" key="2">
    <source>
        <dbReference type="ARBA" id="ARBA00011085"/>
    </source>
</evidence>
<feature type="transmembrane region" description="Helical" evidence="10">
    <location>
        <begin position="199"/>
        <end position="232"/>
    </location>
</feature>
<evidence type="ECO:0000256" key="3">
    <source>
        <dbReference type="ARBA" id="ARBA00022507"/>
    </source>
</evidence>
<evidence type="ECO:0000256" key="5">
    <source>
        <dbReference type="ARBA" id="ARBA00022989"/>
    </source>
</evidence>
<protein>
    <submittedName>
        <fullName evidence="11">Fungal pheromone STE3G-protein-coupled receptor</fullName>
    </submittedName>
</protein>
<dbReference type="GO" id="GO:0000750">
    <property type="term" value="P:pheromone-dependent signal transduction involved in conjugation with cellular fusion"/>
    <property type="evidence" value="ECO:0007669"/>
    <property type="project" value="TreeGrafter"/>
</dbReference>
<organism evidence="11 12">
    <name type="scientific">Rickenella mellea</name>
    <dbReference type="NCBI Taxonomy" id="50990"/>
    <lineage>
        <taxon>Eukaryota</taxon>
        <taxon>Fungi</taxon>
        <taxon>Dikarya</taxon>
        <taxon>Basidiomycota</taxon>
        <taxon>Agaricomycotina</taxon>
        <taxon>Agaricomycetes</taxon>
        <taxon>Hymenochaetales</taxon>
        <taxon>Rickenellaceae</taxon>
        <taxon>Rickenella</taxon>
    </lineage>
</organism>
<evidence type="ECO:0000313" key="11">
    <source>
        <dbReference type="EMBL" id="TDL16853.1"/>
    </source>
</evidence>
<proteinExistence type="inferred from homology"/>
<feature type="transmembrane region" description="Helical" evidence="10">
    <location>
        <begin position="267"/>
        <end position="285"/>
    </location>
</feature>
<dbReference type="GO" id="GO:0005886">
    <property type="term" value="C:plasma membrane"/>
    <property type="evidence" value="ECO:0007669"/>
    <property type="project" value="TreeGrafter"/>
</dbReference>
<dbReference type="OrthoDB" id="2874149at2759"/>
<keyword evidence="6" id="KW-0297">G-protein coupled receptor</keyword>
<keyword evidence="4 10" id="KW-0812">Transmembrane</keyword>
<keyword evidence="7 10" id="KW-0472">Membrane</keyword>
<accession>A0A4Y7PN27</accession>
<evidence type="ECO:0000313" key="12">
    <source>
        <dbReference type="Proteomes" id="UP000294933"/>
    </source>
</evidence>
<evidence type="ECO:0000256" key="7">
    <source>
        <dbReference type="ARBA" id="ARBA00023136"/>
    </source>
</evidence>
<keyword evidence="5 10" id="KW-1133">Transmembrane helix</keyword>
<feature type="transmembrane region" description="Helical" evidence="10">
    <location>
        <begin position="35"/>
        <end position="55"/>
    </location>
</feature>
<evidence type="ECO:0000256" key="1">
    <source>
        <dbReference type="ARBA" id="ARBA00004141"/>
    </source>
</evidence>
<dbReference type="VEuPathDB" id="FungiDB:BD410DRAFT_776660"/>
<evidence type="ECO:0000256" key="6">
    <source>
        <dbReference type="ARBA" id="ARBA00023040"/>
    </source>
</evidence>
<dbReference type="PRINTS" id="PR00899">
    <property type="entry name" value="GPCRSTE3"/>
</dbReference>
<comment type="similarity">
    <text evidence="2">Belongs to the G-protein coupled receptor 4 family.</text>
</comment>
<keyword evidence="8 11" id="KW-0675">Receptor</keyword>
<dbReference type="InterPro" id="IPR000481">
    <property type="entry name" value="GPCR_Pheromne_B_alpha_rcpt"/>
</dbReference>
<dbReference type="InterPro" id="IPR001499">
    <property type="entry name" value="GPCR_STE3"/>
</dbReference>
<dbReference type="PANTHER" id="PTHR28097:SF1">
    <property type="entry name" value="PHEROMONE A FACTOR RECEPTOR"/>
    <property type="match status" value="1"/>
</dbReference>
<dbReference type="Pfam" id="PF02076">
    <property type="entry name" value="STE3"/>
    <property type="match status" value="1"/>
</dbReference>
<comment type="subcellular location">
    <subcellularLocation>
        <location evidence="1">Membrane</location>
        <topology evidence="1">Multi-pass membrane protein</topology>
    </subcellularLocation>
</comment>
<reference evidence="11 12" key="1">
    <citation type="submission" date="2018-06" db="EMBL/GenBank/DDBJ databases">
        <title>A transcriptomic atlas of mushroom development highlights an independent origin of complex multicellularity.</title>
        <authorList>
            <consortium name="DOE Joint Genome Institute"/>
            <person name="Krizsan K."/>
            <person name="Almasi E."/>
            <person name="Merenyi Z."/>
            <person name="Sahu N."/>
            <person name="Viragh M."/>
            <person name="Koszo T."/>
            <person name="Mondo S."/>
            <person name="Kiss B."/>
            <person name="Balint B."/>
            <person name="Kues U."/>
            <person name="Barry K."/>
            <person name="Hegedus J.C."/>
            <person name="Henrissat B."/>
            <person name="Johnson J."/>
            <person name="Lipzen A."/>
            <person name="Ohm R."/>
            <person name="Nagy I."/>
            <person name="Pangilinan J."/>
            <person name="Yan J."/>
            <person name="Xiong Y."/>
            <person name="Grigoriev I.V."/>
            <person name="Hibbett D.S."/>
            <person name="Nagy L.G."/>
        </authorList>
    </citation>
    <scope>NUCLEOTIDE SEQUENCE [LARGE SCALE GENOMIC DNA]</scope>
    <source>
        <strain evidence="11 12">SZMC22713</strain>
    </source>
</reference>
<sequence length="327" mass="37469">MNLHPTYPAFPIMAFLSFVAILLPLAWIRRDNFGIIFLFLWTATACLNQFVNSVIWHGNTRNFIPVFCDISSRLMVAHFTALPASGLCMIRRLYHICSMKAFHLTPPQKRKALVQDLCICLGVPFLTMALDSGHRYDIFEDLGCYPEANNTWLAYVLFYSWPVVLSLIVGVYSILTLRIIVKNGKQIGEVMQFKTQRPLYYRIIILSLCQLILLGPFQLTIMIFGLTFVPIYPYKSWDDTHFNYSRVDEIPAALWRSDPVSEAMHEALRWSVVVWAIIYYSLFGFSGEARNAYWKAFWKVAGLAGLKPGSSSPQVEKPFKYVLHGAL</sequence>
<dbReference type="AlphaFoldDB" id="A0A4Y7PN27"/>
<dbReference type="CDD" id="cd14966">
    <property type="entry name" value="7tmD_STE3"/>
    <property type="match status" value="1"/>
</dbReference>
<gene>
    <name evidence="11" type="ORF">BD410DRAFT_776660</name>
</gene>
<evidence type="ECO:0000256" key="8">
    <source>
        <dbReference type="ARBA" id="ARBA00023170"/>
    </source>
</evidence>
<evidence type="ECO:0000256" key="9">
    <source>
        <dbReference type="ARBA" id="ARBA00023224"/>
    </source>
</evidence>
<keyword evidence="9" id="KW-0807">Transducer</keyword>
<dbReference type="PANTHER" id="PTHR28097">
    <property type="entry name" value="PHEROMONE A FACTOR RECEPTOR"/>
    <property type="match status" value="1"/>
</dbReference>
<evidence type="ECO:0000256" key="4">
    <source>
        <dbReference type="ARBA" id="ARBA00022692"/>
    </source>
</evidence>
<keyword evidence="12" id="KW-1185">Reference proteome</keyword>
<dbReference type="PRINTS" id="PR00901">
    <property type="entry name" value="PHEROMONEBAR"/>
</dbReference>
<dbReference type="EMBL" id="ML170233">
    <property type="protein sequence ID" value="TDL16853.1"/>
    <property type="molecule type" value="Genomic_DNA"/>
</dbReference>
<dbReference type="Proteomes" id="UP000294933">
    <property type="component" value="Unassembled WGS sequence"/>
</dbReference>
<dbReference type="GO" id="GO:0004934">
    <property type="term" value="F:mating-type alpha-factor pheromone receptor activity"/>
    <property type="evidence" value="ECO:0007669"/>
    <property type="project" value="InterPro"/>
</dbReference>